<name>A0A2V3YBY6_9FIRM</name>
<dbReference type="PANTHER" id="PTHR42715">
    <property type="entry name" value="BETA-GLUCOSIDASE"/>
    <property type="match status" value="1"/>
</dbReference>
<dbReference type="SMART" id="SM01217">
    <property type="entry name" value="Fn3_like"/>
    <property type="match status" value="1"/>
</dbReference>
<sequence length="1008" mass="109950">MRVTSTSQRLWHGLTTTSCCLLAVVLGGTSIAGTMEARINSIFGTQSSRVISVDSGKAESSVYFQSGFASAQELVDYRENLNKQIEAEGSVLLKNENNALPLGTGGVNVTVFGIGGVSPVYAGAQGGGVIKNTDQIVPIYQVFTESGIHINETVREWYRKTGIPENCVIDSTGRDGSVTTSGPWDNEKVELATRSRGALEADASAAFEGWRDSYSSYGDAAIVMLCRLEGEGSDLEEGSLSITKEEQALIDEAKQNFDKVIVILNGSAAMEIEPLKQDPDIDSILWIGEPGTHGLYGVADILTGRETPSGHLPDTYAVSSVSSPAWQNAGSFTFSNAEAENLGNYGSYYLVQAEGIYLGYKYYETRYEDCVLGAGSADSAPGASNGSDSWNYDDEVSYGFGYGLSYTTFTQTLDSVEVDEENKSAAVTVTVTNTGTTAGKDAVQIYAQSPYTDYDRANQVEKAAVQLMAFDKTQTLEPGESETLTIDIDLKYLASYDYKNAKTYIMEAGDYYFSIGNGAHDALNHILAAKGMTSGEGMDYDGNAGNAYHWSKTDSDMENYSFAFDGETKITNQLEDADYNYWKPGTVTYLSRNDWSGTWSDGYDGLEATSEMIPWLTTEIYEAGSSDTSPIVTGSAETSYNLITMRGAAYDDELWESILNQMTADEMAQLVTDACEHTTPVATINYGGSLDKDGPIGYDAKFNTDTEAVYHIDGTESDYIRNYNFTTFCTEPVLAASFNPELAKERGRVNGEDSLWSGYTEIWAPGCNLHRTPYSGRNYEYFSEDAMLTNLMAAEICAEGQRYGSVAGPKHFAFNDQETNRQGVATFMNEQAAREIQLRAFEGAFLPDEGGSMGTMTAFNRVGVTHVTYSEPLQVSILRDEWGFEGYTITDFAFSDLMYPYASITSGTNAFDNMISDFSAINAESLKNDLTLLSGVRESCHRILYTYVNSNAMNGVSSNSTIVRVTPWWKAALNGISIALAALAAVSFILYLVNTRILVRNRRNKEGK</sequence>
<evidence type="ECO:0000313" key="6">
    <source>
        <dbReference type="Proteomes" id="UP000248057"/>
    </source>
</evidence>
<dbReference type="GO" id="GO:0004553">
    <property type="term" value="F:hydrolase activity, hydrolyzing O-glycosyl compounds"/>
    <property type="evidence" value="ECO:0007669"/>
    <property type="project" value="InterPro"/>
</dbReference>
<dbReference type="PRINTS" id="PR00133">
    <property type="entry name" value="GLHYDRLASE3"/>
</dbReference>
<dbReference type="EMBL" id="QJKD01000002">
    <property type="protein sequence ID" value="PXX55789.1"/>
    <property type="molecule type" value="Genomic_DNA"/>
</dbReference>
<protein>
    <submittedName>
        <fullName evidence="5">Beta-glucosidase</fullName>
    </submittedName>
</protein>
<dbReference type="RefSeq" id="WP_110321669.1">
    <property type="nucleotide sequence ID" value="NZ_QJKD01000002.1"/>
</dbReference>
<dbReference type="Proteomes" id="UP000248057">
    <property type="component" value="Unassembled WGS sequence"/>
</dbReference>
<dbReference type="Pfam" id="PF00933">
    <property type="entry name" value="Glyco_hydro_3"/>
    <property type="match status" value="1"/>
</dbReference>
<dbReference type="PANTHER" id="PTHR42715:SF10">
    <property type="entry name" value="BETA-GLUCOSIDASE"/>
    <property type="match status" value="1"/>
</dbReference>
<keyword evidence="2" id="KW-0378">Hydrolase</keyword>
<dbReference type="SUPFAM" id="SSF52279">
    <property type="entry name" value="Beta-D-glucan exohydrolase, C-terminal domain"/>
    <property type="match status" value="1"/>
</dbReference>
<dbReference type="Gene3D" id="3.40.50.1700">
    <property type="entry name" value="Glycoside hydrolase family 3 C-terminal domain"/>
    <property type="match status" value="1"/>
</dbReference>
<evidence type="ECO:0000256" key="3">
    <source>
        <dbReference type="SAM" id="Phobius"/>
    </source>
</evidence>
<dbReference type="Pfam" id="PF14310">
    <property type="entry name" value="Fn3-like"/>
    <property type="match status" value="1"/>
</dbReference>
<accession>A0A2V3YBY6</accession>
<keyword evidence="6" id="KW-1185">Reference proteome</keyword>
<dbReference type="InterPro" id="IPR002772">
    <property type="entry name" value="Glyco_hydro_3_C"/>
</dbReference>
<dbReference type="InterPro" id="IPR026891">
    <property type="entry name" value="Fn3-like"/>
</dbReference>
<evidence type="ECO:0000313" key="5">
    <source>
        <dbReference type="EMBL" id="PXX55789.1"/>
    </source>
</evidence>
<organism evidence="5 6">
    <name type="scientific">Hungatella effluvii</name>
    <dbReference type="NCBI Taxonomy" id="1096246"/>
    <lineage>
        <taxon>Bacteria</taxon>
        <taxon>Bacillati</taxon>
        <taxon>Bacillota</taxon>
        <taxon>Clostridia</taxon>
        <taxon>Lachnospirales</taxon>
        <taxon>Lachnospiraceae</taxon>
        <taxon>Hungatella</taxon>
    </lineage>
</organism>
<comment type="similarity">
    <text evidence="1">Belongs to the glycosyl hydrolase 3 family.</text>
</comment>
<dbReference type="InterPro" id="IPR001764">
    <property type="entry name" value="Glyco_hydro_3_N"/>
</dbReference>
<proteinExistence type="inferred from homology"/>
<keyword evidence="3" id="KW-1133">Transmembrane helix</keyword>
<dbReference type="InterPro" id="IPR017853">
    <property type="entry name" value="GH"/>
</dbReference>
<dbReference type="AlphaFoldDB" id="A0A2V3YBY6"/>
<dbReference type="InterPro" id="IPR036962">
    <property type="entry name" value="Glyco_hydro_3_N_sf"/>
</dbReference>
<evidence type="ECO:0000259" key="4">
    <source>
        <dbReference type="SMART" id="SM01217"/>
    </source>
</evidence>
<comment type="caution">
    <text evidence="5">The sequence shown here is derived from an EMBL/GenBank/DDBJ whole genome shotgun (WGS) entry which is preliminary data.</text>
</comment>
<gene>
    <name evidence="5" type="ORF">DFR60_10263</name>
</gene>
<dbReference type="Gene3D" id="3.20.20.300">
    <property type="entry name" value="Glycoside hydrolase, family 3, N-terminal domain"/>
    <property type="match status" value="1"/>
</dbReference>
<evidence type="ECO:0000256" key="2">
    <source>
        <dbReference type="ARBA" id="ARBA00022801"/>
    </source>
</evidence>
<feature type="transmembrane region" description="Helical" evidence="3">
    <location>
        <begin position="968"/>
        <end position="993"/>
    </location>
</feature>
<dbReference type="InterPro" id="IPR050288">
    <property type="entry name" value="Cellulose_deg_GH3"/>
</dbReference>
<dbReference type="SUPFAM" id="SSF51445">
    <property type="entry name" value="(Trans)glycosidases"/>
    <property type="match status" value="1"/>
</dbReference>
<evidence type="ECO:0000256" key="1">
    <source>
        <dbReference type="ARBA" id="ARBA00005336"/>
    </source>
</evidence>
<dbReference type="InterPro" id="IPR036881">
    <property type="entry name" value="Glyco_hydro_3_C_sf"/>
</dbReference>
<dbReference type="InterPro" id="IPR013783">
    <property type="entry name" value="Ig-like_fold"/>
</dbReference>
<keyword evidence="3" id="KW-0472">Membrane</keyword>
<keyword evidence="3" id="KW-0812">Transmembrane</keyword>
<dbReference type="Gene3D" id="2.60.40.10">
    <property type="entry name" value="Immunoglobulins"/>
    <property type="match status" value="1"/>
</dbReference>
<feature type="domain" description="Fibronectin type III-like" evidence="4">
    <location>
        <begin position="441"/>
        <end position="519"/>
    </location>
</feature>
<dbReference type="GO" id="GO:0005975">
    <property type="term" value="P:carbohydrate metabolic process"/>
    <property type="evidence" value="ECO:0007669"/>
    <property type="project" value="InterPro"/>
</dbReference>
<reference evidence="5 6" key="1">
    <citation type="submission" date="2018-05" db="EMBL/GenBank/DDBJ databases">
        <title>Genomic Encyclopedia of Type Strains, Phase IV (KMG-IV): sequencing the most valuable type-strain genomes for metagenomic binning, comparative biology and taxonomic classification.</title>
        <authorList>
            <person name="Goeker M."/>
        </authorList>
    </citation>
    <scope>NUCLEOTIDE SEQUENCE [LARGE SCALE GENOMIC DNA]</scope>
    <source>
        <strain evidence="5 6">DSM 24995</strain>
    </source>
</reference>
<dbReference type="Pfam" id="PF01915">
    <property type="entry name" value="Glyco_hydro_3_C"/>
    <property type="match status" value="1"/>
</dbReference>
<dbReference type="GeneID" id="86060054"/>